<protein>
    <recommendedName>
        <fullName evidence="4">Scaffolding protein</fullName>
    </recommendedName>
</protein>
<dbReference type="InterPro" id="IPR009636">
    <property type="entry name" value="SCAF"/>
</dbReference>
<feature type="compositionally biased region" description="Basic and acidic residues" evidence="1">
    <location>
        <begin position="144"/>
        <end position="167"/>
    </location>
</feature>
<name>A0ABP7W7X0_9ACTN</name>
<accession>A0ABP7W7X0</accession>
<organism evidence="2 3">
    <name type="scientific">Actinomadura miaoliensis</name>
    <dbReference type="NCBI Taxonomy" id="430685"/>
    <lineage>
        <taxon>Bacteria</taxon>
        <taxon>Bacillati</taxon>
        <taxon>Actinomycetota</taxon>
        <taxon>Actinomycetes</taxon>
        <taxon>Streptosporangiales</taxon>
        <taxon>Thermomonosporaceae</taxon>
        <taxon>Actinomadura</taxon>
    </lineage>
</organism>
<evidence type="ECO:0008006" key="4">
    <source>
        <dbReference type="Google" id="ProtNLM"/>
    </source>
</evidence>
<feature type="compositionally biased region" description="Basic and acidic residues" evidence="1">
    <location>
        <begin position="91"/>
        <end position="121"/>
    </location>
</feature>
<feature type="region of interest" description="Disordered" evidence="1">
    <location>
        <begin position="1"/>
        <end position="24"/>
    </location>
</feature>
<dbReference type="Proteomes" id="UP001500683">
    <property type="component" value="Unassembled WGS sequence"/>
</dbReference>
<feature type="region of interest" description="Disordered" evidence="1">
    <location>
        <begin position="227"/>
        <end position="275"/>
    </location>
</feature>
<evidence type="ECO:0000256" key="1">
    <source>
        <dbReference type="SAM" id="MobiDB-lite"/>
    </source>
</evidence>
<reference evidence="3" key="1">
    <citation type="journal article" date="2019" name="Int. J. Syst. Evol. Microbiol.">
        <title>The Global Catalogue of Microorganisms (GCM) 10K type strain sequencing project: providing services to taxonomists for standard genome sequencing and annotation.</title>
        <authorList>
            <consortium name="The Broad Institute Genomics Platform"/>
            <consortium name="The Broad Institute Genome Sequencing Center for Infectious Disease"/>
            <person name="Wu L."/>
            <person name="Ma J."/>
        </authorList>
    </citation>
    <scope>NUCLEOTIDE SEQUENCE [LARGE SCALE GENOMIC DNA]</scope>
    <source>
        <strain evidence="3">JCM 16702</strain>
    </source>
</reference>
<keyword evidence="3" id="KW-1185">Reference proteome</keyword>
<evidence type="ECO:0000313" key="3">
    <source>
        <dbReference type="Proteomes" id="UP001500683"/>
    </source>
</evidence>
<dbReference type="EMBL" id="BAAAZG010000035">
    <property type="protein sequence ID" value="GAA4082689.1"/>
    <property type="molecule type" value="Genomic_DNA"/>
</dbReference>
<proteinExistence type="predicted"/>
<dbReference type="RefSeq" id="WP_344951424.1">
    <property type="nucleotide sequence ID" value="NZ_BAAAZG010000035.1"/>
</dbReference>
<sequence>MDKNDGLQDEQTTALPGQLPVHPRTGLRALGVLGSGRVVWPVMGGAPDDQDDDSDDSNGDDHDDRDDRDDDGSSRDDGEGQDDTDTEAGDDDRSGDGDGKGRQHERRDDPRREDLVDRAELQRVIRERQAAKRALREAQQQLAELKRSSESETERAQREAAEKAAAEVEKKYKPLVVRTTAKAALIDAGVPKDKLDRMIRLMNLDDIEVTDDGEVDGIDAQIAELQEEYPELFTQPEPPRRKPSGAKAADGADKPPAKKRISPEQQILKRLRGEK</sequence>
<evidence type="ECO:0000313" key="2">
    <source>
        <dbReference type="EMBL" id="GAA4082689.1"/>
    </source>
</evidence>
<feature type="compositionally biased region" description="Acidic residues" evidence="1">
    <location>
        <begin position="79"/>
        <end position="90"/>
    </location>
</feature>
<gene>
    <name evidence="2" type="ORF">GCM10022214_47390</name>
</gene>
<feature type="region of interest" description="Disordered" evidence="1">
    <location>
        <begin position="39"/>
        <end position="121"/>
    </location>
</feature>
<feature type="compositionally biased region" description="Acidic residues" evidence="1">
    <location>
        <begin position="48"/>
        <end position="70"/>
    </location>
</feature>
<feature type="region of interest" description="Disordered" evidence="1">
    <location>
        <begin position="139"/>
        <end position="167"/>
    </location>
</feature>
<comment type="caution">
    <text evidence="2">The sequence shown here is derived from an EMBL/GenBank/DDBJ whole genome shotgun (WGS) entry which is preliminary data.</text>
</comment>
<dbReference type="Pfam" id="PF06810">
    <property type="entry name" value="Phage_scaffold"/>
    <property type="match status" value="1"/>
</dbReference>